<dbReference type="Proteomes" id="UP000053411">
    <property type="component" value="Unassembled WGS sequence"/>
</dbReference>
<evidence type="ECO:0000256" key="1">
    <source>
        <dbReference type="SAM" id="MobiDB-lite"/>
    </source>
</evidence>
<feature type="region of interest" description="Disordered" evidence="1">
    <location>
        <begin position="1"/>
        <end position="61"/>
    </location>
</feature>
<dbReference type="OrthoDB" id="5552418at2759"/>
<accession>A0A0D2KAT8</accession>
<proteinExistence type="predicted"/>
<name>A0A0D2KAT8_9EURO</name>
<keyword evidence="3" id="KW-1185">Reference proteome</keyword>
<evidence type="ECO:0000313" key="2">
    <source>
        <dbReference type="EMBL" id="KIX93643.1"/>
    </source>
</evidence>
<dbReference type="VEuPathDB" id="FungiDB:Z520_10549"/>
<dbReference type="GeneID" id="27716295"/>
<dbReference type="RefSeq" id="XP_016627766.1">
    <property type="nucleotide sequence ID" value="XM_016781041.1"/>
</dbReference>
<dbReference type="AlphaFoldDB" id="A0A0D2KAT8"/>
<dbReference type="EMBL" id="KN848092">
    <property type="protein sequence ID" value="KIX93643.1"/>
    <property type="molecule type" value="Genomic_DNA"/>
</dbReference>
<sequence length="380" mass="41973">MDGSDRRRTQYGPPYQSQAPSRHLPGEAMGPPSGDRFAQPATPARTDIGRSSMTRPFLSGYTGYGYQDPQYGSSLQSSSPMQGVEMQYSPAYLSQASRQQQVQASPSQQQHQPYAQYAASSMLPPVGAQALYESIPFQQRQTAIEVMTSQFAMPQYMQQSEHTGATLGSGAAQFLTSQAEQSSYSHVAATRPPLPHPYAPGQVDFPVMEQQEAEAPAVLSGVQAALGEGLRDYHQQLRATFDAIVAGRVTAASEKLLALTRWLVSSVTALGLHHDDEARHTERVEFWRELNLCWEALGQRQKEITEEALRTKRPPVDMLSANTMTSLMDDLVTMCDQLEQYGLVDFEMGIWEEQIVHIFSVCLNLLPRGGLKRRASESPG</sequence>
<organism evidence="2 3">
    <name type="scientific">Fonsecaea multimorphosa CBS 102226</name>
    <dbReference type="NCBI Taxonomy" id="1442371"/>
    <lineage>
        <taxon>Eukaryota</taxon>
        <taxon>Fungi</taxon>
        <taxon>Dikarya</taxon>
        <taxon>Ascomycota</taxon>
        <taxon>Pezizomycotina</taxon>
        <taxon>Eurotiomycetes</taxon>
        <taxon>Chaetothyriomycetidae</taxon>
        <taxon>Chaetothyriales</taxon>
        <taxon>Herpotrichiellaceae</taxon>
        <taxon>Fonsecaea</taxon>
    </lineage>
</organism>
<gene>
    <name evidence="2" type="ORF">Z520_10549</name>
</gene>
<reference evidence="2 3" key="1">
    <citation type="submission" date="2015-01" db="EMBL/GenBank/DDBJ databases">
        <title>The Genome Sequence of Fonsecaea multimorphosa CBS 102226.</title>
        <authorList>
            <consortium name="The Broad Institute Genomics Platform"/>
            <person name="Cuomo C."/>
            <person name="de Hoog S."/>
            <person name="Gorbushina A."/>
            <person name="Stielow B."/>
            <person name="Teixiera M."/>
            <person name="Abouelleil A."/>
            <person name="Chapman S.B."/>
            <person name="Priest M."/>
            <person name="Young S.K."/>
            <person name="Wortman J."/>
            <person name="Nusbaum C."/>
            <person name="Birren B."/>
        </authorList>
    </citation>
    <scope>NUCLEOTIDE SEQUENCE [LARGE SCALE GENOMIC DNA]</scope>
    <source>
        <strain evidence="2 3">CBS 102226</strain>
    </source>
</reference>
<protein>
    <submittedName>
        <fullName evidence="2">Uncharacterized protein</fullName>
    </submittedName>
</protein>
<evidence type="ECO:0000313" key="3">
    <source>
        <dbReference type="Proteomes" id="UP000053411"/>
    </source>
</evidence>